<dbReference type="Pfam" id="PF01599">
    <property type="entry name" value="Ribosomal_S27"/>
    <property type="match status" value="1"/>
</dbReference>
<name>A0A0G4F6X8_9ALVE</name>
<dbReference type="InterPro" id="IPR029071">
    <property type="entry name" value="Ubiquitin-like_domsf"/>
</dbReference>
<keyword evidence="4" id="KW-0862">Zinc</keyword>
<dbReference type="GO" id="GO:0006412">
    <property type="term" value="P:translation"/>
    <property type="evidence" value="ECO:0007669"/>
    <property type="project" value="InterPro"/>
</dbReference>
<evidence type="ECO:0000256" key="5">
    <source>
        <dbReference type="ARBA" id="ARBA00022980"/>
    </source>
</evidence>
<keyword evidence="3" id="KW-1017">Isopeptide bond</keyword>
<dbReference type="SMART" id="SM00213">
    <property type="entry name" value="UBQ"/>
    <property type="match status" value="1"/>
</dbReference>
<dbReference type="Pfam" id="PF00240">
    <property type="entry name" value="ubiquitin"/>
    <property type="match status" value="1"/>
</dbReference>
<comment type="similarity">
    <text evidence="1">In the N-terminal section; belongs to the ubiquitin family.</text>
</comment>
<evidence type="ECO:0000256" key="4">
    <source>
        <dbReference type="ARBA" id="ARBA00022833"/>
    </source>
</evidence>
<gene>
    <name evidence="9" type="ORF">Cvel_15533</name>
</gene>
<protein>
    <recommendedName>
        <fullName evidence="8">Ubiquitin-like domain-containing protein</fullName>
    </recommendedName>
</protein>
<dbReference type="PROSITE" id="PS00299">
    <property type="entry name" value="UBIQUITIN_1"/>
    <property type="match status" value="1"/>
</dbReference>
<reference evidence="9" key="1">
    <citation type="submission" date="2014-11" db="EMBL/GenBank/DDBJ databases">
        <authorList>
            <person name="Otto D Thomas"/>
            <person name="Naeem Raeece"/>
        </authorList>
    </citation>
    <scope>NUCLEOTIDE SEQUENCE</scope>
</reference>
<dbReference type="VEuPathDB" id="CryptoDB:Cvel_15533"/>
<dbReference type="GO" id="GO:1990904">
    <property type="term" value="C:ribonucleoprotein complex"/>
    <property type="evidence" value="ECO:0007669"/>
    <property type="project" value="UniProtKB-KW"/>
</dbReference>
<feature type="domain" description="Ubiquitin-like" evidence="8">
    <location>
        <begin position="1"/>
        <end position="76"/>
    </location>
</feature>
<dbReference type="GO" id="GO:0003735">
    <property type="term" value="F:structural constituent of ribosome"/>
    <property type="evidence" value="ECO:0007669"/>
    <property type="project" value="InterPro"/>
</dbReference>
<evidence type="ECO:0000256" key="7">
    <source>
        <dbReference type="SAM" id="MobiDB-lite"/>
    </source>
</evidence>
<dbReference type="Gene3D" id="6.20.50.150">
    <property type="match status" value="1"/>
</dbReference>
<evidence type="ECO:0000256" key="2">
    <source>
        <dbReference type="ARBA" id="ARBA00009891"/>
    </source>
</evidence>
<feature type="region of interest" description="Disordered" evidence="7">
    <location>
        <begin position="76"/>
        <end position="96"/>
    </location>
</feature>
<dbReference type="InterPro" id="IPR011332">
    <property type="entry name" value="Ribosomal_zn-bd"/>
</dbReference>
<dbReference type="InterPro" id="IPR002906">
    <property type="entry name" value="Ribosomal_eS31"/>
</dbReference>
<dbReference type="InterPro" id="IPR019956">
    <property type="entry name" value="Ubiquitin_dom"/>
</dbReference>
<dbReference type="InterPro" id="IPR038582">
    <property type="entry name" value="Ribosomal_eS31_euk-type_sf"/>
</dbReference>
<evidence type="ECO:0000256" key="6">
    <source>
        <dbReference type="ARBA" id="ARBA00023274"/>
    </source>
</evidence>
<comment type="similarity">
    <text evidence="2">In the C-terminal section; belongs to the eukaryotic ribosomal protein eS31 family.</text>
</comment>
<dbReference type="PROSITE" id="PS50053">
    <property type="entry name" value="UBIQUITIN_2"/>
    <property type="match status" value="1"/>
</dbReference>
<keyword evidence="5" id="KW-0689">Ribosomal protein</keyword>
<dbReference type="SMART" id="SM01402">
    <property type="entry name" value="Ribosomal_S27"/>
    <property type="match status" value="1"/>
</dbReference>
<dbReference type="GO" id="GO:0005840">
    <property type="term" value="C:ribosome"/>
    <property type="evidence" value="ECO:0007669"/>
    <property type="project" value="UniProtKB-KW"/>
</dbReference>
<dbReference type="InterPro" id="IPR000626">
    <property type="entry name" value="Ubiquitin-like_dom"/>
</dbReference>
<evidence type="ECO:0000256" key="3">
    <source>
        <dbReference type="ARBA" id="ARBA00022499"/>
    </source>
</evidence>
<accession>A0A0G4F6X8</accession>
<dbReference type="EMBL" id="CDMZ01000170">
    <property type="protein sequence ID" value="CEM08293.1"/>
    <property type="molecule type" value="Genomic_DNA"/>
</dbReference>
<evidence type="ECO:0000256" key="1">
    <source>
        <dbReference type="ARBA" id="ARBA00008373"/>
    </source>
</evidence>
<dbReference type="PANTHER" id="PTHR10666">
    <property type="entry name" value="UBIQUITIN"/>
    <property type="match status" value="1"/>
</dbReference>
<dbReference type="SUPFAM" id="SSF54236">
    <property type="entry name" value="Ubiquitin-like"/>
    <property type="match status" value="1"/>
</dbReference>
<dbReference type="InterPro" id="IPR019954">
    <property type="entry name" value="Ubiquitin_CS"/>
</dbReference>
<dbReference type="AlphaFoldDB" id="A0A0G4F6X8"/>
<proteinExistence type="inferred from homology"/>
<dbReference type="Gene3D" id="3.10.20.90">
    <property type="entry name" value="Phosphatidylinositol 3-kinase Catalytic Subunit, Chain A, domain 1"/>
    <property type="match status" value="1"/>
</dbReference>
<sequence>MQIFVRNLEGKNLLLSVGPETSVEEVKALVEARDGVPAELQRLIYGGKQLVDEETLEESSIDDEATLYLSASLLGGGKKRKKKQYTKPKKNKHKKKKVKLAVLKFYRVDDNDKVSRLRKECPVGGPGVFMAMHHNRYTSGKSGVTYLLKQQEEA</sequence>
<dbReference type="PRINTS" id="PR00348">
    <property type="entry name" value="UBIQUITIN"/>
</dbReference>
<organism evidence="9">
    <name type="scientific">Chromera velia CCMP2878</name>
    <dbReference type="NCBI Taxonomy" id="1169474"/>
    <lineage>
        <taxon>Eukaryota</taxon>
        <taxon>Sar</taxon>
        <taxon>Alveolata</taxon>
        <taxon>Colpodellida</taxon>
        <taxon>Chromeraceae</taxon>
        <taxon>Chromera</taxon>
    </lineage>
</organism>
<keyword evidence="6" id="KW-0687">Ribonucleoprotein</keyword>
<dbReference type="PhylomeDB" id="A0A0G4F6X8"/>
<feature type="compositionally biased region" description="Basic residues" evidence="7">
    <location>
        <begin position="77"/>
        <end position="96"/>
    </location>
</feature>
<evidence type="ECO:0000313" key="9">
    <source>
        <dbReference type="EMBL" id="CEM08293.1"/>
    </source>
</evidence>
<dbReference type="InterPro" id="IPR050158">
    <property type="entry name" value="Ubiquitin_ubiquitin-like"/>
</dbReference>
<evidence type="ECO:0000259" key="8">
    <source>
        <dbReference type="PROSITE" id="PS50053"/>
    </source>
</evidence>
<dbReference type="SUPFAM" id="SSF57829">
    <property type="entry name" value="Zn-binding ribosomal proteins"/>
    <property type="match status" value="1"/>
</dbReference>